<feature type="compositionally biased region" description="Basic and acidic residues" evidence="1">
    <location>
        <begin position="66"/>
        <end position="85"/>
    </location>
</feature>
<feature type="compositionally biased region" description="Basic and acidic residues" evidence="1">
    <location>
        <begin position="12"/>
        <end position="29"/>
    </location>
</feature>
<dbReference type="Proteomes" id="UP000541969">
    <property type="component" value="Unassembled WGS sequence"/>
</dbReference>
<sequence>MASPEEGQDLMRQGRESRARLREQVADAHQRLGEAEHAAEEALHRVAGQLPDPERVHRRASALSAHGDEHLHAAQRERTESETDGGRPAAHPVDGHSG</sequence>
<organism evidence="2 3">
    <name type="scientific">Petropleomorpha daqingensis</name>
    <dbReference type="NCBI Taxonomy" id="2026353"/>
    <lineage>
        <taxon>Bacteria</taxon>
        <taxon>Bacillati</taxon>
        <taxon>Actinomycetota</taxon>
        <taxon>Actinomycetes</taxon>
        <taxon>Geodermatophilales</taxon>
        <taxon>Geodermatophilaceae</taxon>
        <taxon>Petropleomorpha</taxon>
    </lineage>
</organism>
<dbReference type="EMBL" id="JACBZT010000001">
    <property type="protein sequence ID" value="NYJ06694.1"/>
    <property type="molecule type" value="Genomic_DNA"/>
</dbReference>
<dbReference type="AlphaFoldDB" id="A0A853CFL6"/>
<proteinExistence type="predicted"/>
<evidence type="ECO:0000313" key="3">
    <source>
        <dbReference type="Proteomes" id="UP000541969"/>
    </source>
</evidence>
<protein>
    <submittedName>
        <fullName evidence="2">Uncharacterized protein</fullName>
    </submittedName>
</protein>
<gene>
    <name evidence="2" type="ORF">GGQ55_002972</name>
</gene>
<feature type="region of interest" description="Disordered" evidence="1">
    <location>
        <begin position="46"/>
        <end position="98"/>
    </location>
</feature>
<dbReference type="RefSeq" id="WP_179717996.1">
    <property type="nucleotide sequence ID" value="NZ_JACBZT010000001.1"/>
</dbReference>
<keyword evidence="3" id="KW-1185">Reference proteome</keyword>
<accession>A0A853CFL6</accession>
<comment type="caution">
    <text evidence="2">The sequence shown here is derived from an EMBL/GenBank/DDBJ whole genome shotgun (WGS) entry which is preliminary data.</text>
</comment>
<evidence type="ECO:0000256" key="1">
    <source>
        <dbReference type="SAM" id="MobiDB-lite"/>
    </source>
</evidence>
<reference evidence="2 3" key="1">
    <citation type="submission" date="2020-07" db="EMBL/GenBank/DDBJ databases">
        <title>Sequencing the genomes of 1000 actinobacteria strains.</title>
        <authorList>
            <person name="Klenk H.-P."/>
        </authorList>
    </citation>
    <scope>NUCLEOTIDE SEQUENCE [LARGE SCALE GENOMIC DNA]</scope>
    <source>
        <strain evidence="2 3">DSM 104001</strain>
    </source>
</reference>
<evidence type="ECO:0000313" key="2">
    <source>
        <dbReference type="EMBL" id="NYJ06694.1"/>
    </source>
</evidence>
<name>A0A853CFL6_9ACTN</name>
<feature type="region of interest" description="Disordered" evidence="1">
    <location>
        <begin position="1"/>
        <end position="29"/>
    </location>
</feature>